<evidence type="ECO:0000313" key="1">
    <source>
        <dbReference type="EMBL" id="ORV93202.1"/>
    </source>
</evidence>
<accession>A0A1X1X2W6</accession>
<organism evidence="1 2">
    <name type="scientific">Mycobacterium gordonae</name>
    <dbReference type="NCBI Taxonomy" id="1778"/>
    <lineage>
        <taxon>Bacteria</taxon>
        <taxon>Bacillati</taxon>
        <taxon>Actinomycetota</taxon>
        <taxon>Actinomycetes</taxon>
        <taxon>Mycobacteriales</taxon>
        <taxon>Mycobacteriaceae</taxon>
        <taxon>Mycobacterium</taxon>
    </lineage>
</organism>
<dbReference type="InterPro" id="IPR029045">
    <property type="entry name" value="ClpP/crotonase-like_dom_sf"/>
</dbReference>
<dbReference type="SUPFAM" id="SSF52096">
    <property type="entry name" value="ClpP/crotonase"/>
    <property type="match status" value="1"/>
</dbReference>
<name>A0A1X1X2W6_MYCGO</name>
<keyword evidence="2" id="KW-1185">Reference proteome</keyword>
<dbReference type="InterPro" id="IPR001753">
    <property type="entry name" value="Enoyl-CoA_hydra/iso"/>
</dbReference>
<reference evidence="1 2" key="1">
    <citation type="submission" date="2016-01" db="EMBL/GenBank/DDBJ databases">
        <title>The new phylogeny of the genus Mycobacterium.</title>
        <authorList>
            <person name="Tarcisio F."/>
            <person name="Conor M."/>
            <person name="Antonella G."/>
            <person name="Elisabetta G."/>
            <person name="Giulia F.S."/>
            <person name="Sara T."/>
            <person name="Anna F."/>
            <person name="Clotilde B."/>
            <person name="Roberto B."/>
            <person name="Veronica D.S."/>
            <person name="Fabio R."/>
            <person name="Monica P."/>
            <person name="Olivier J."/>
            <person name="Enrico T."/>
            <person name="Nicola S."/>
        </authorList>
    </citation>
    <scope>NUCLEOTIDE SEQUENCE [LARGE SCALE GENOMIC DNA]</scope>
    <source>
        <strain evidence="1 2">DSM 44160</strain>
    </source>
</reference>
<dbReference type="AlphaFoldDB" id="A0A1X1X2W6"/>
<sequence>MIEPPGQRADSFTLPAGDLAGRTRALTDFIRSLAGGLAVIDLREAGVEHLSPDDGIGDVNGWERALHLIERSSAATVGLFGRQIGGSALEVGLACDFRIADPESRVIWRNDGAVWPSTALFRLVRLIGPAQTIRLTMLGEPVHASAALVSGLVDVVTDNPEAEVDMLRAAVGRLDDLRIVRQLIAEAVHTSYDEALGAHLAACERYLRRRGVD</sequence>
<comment type="caution">
    <text evidence="1">The sequence shown here is derived from an EMBL/GenBank/DDBJ whole genome shotgun (WGS) entry which is preliminary data.</text>
</comment>
<dbReference type="RefSeq" id="WP_069434996.1">
    <property type="nucleotide sequence ID" value="NZ_JACKSU010000029.1"/>
</dbReference>
<protein>
    <recommendedName>
        <fullName evidence="3">Enoyl-CoA hydratase/isomerase family protein</fullName>
    </recommendedName>
</protein>
<gene>
    <name evidence="1" type="ORF">AWC08_18790</name>
</gene>
<evidence type="ECO:0000313" key="2">
    <source>
        <dbReference type="Proteomes" id="UP000193928"/>
    </source>
</evidence>
<dbReference type="EMBL" id="LQOY01000041">
    <property type="protein sequence ID" value="ORV93202.1"/>
    <property type="molecule type" value="Genomic_DNA"/>
</dbReference>
<dbReference type="Pfam" id="PF00378">
    <property type="entry name" value="ECH_1"/>
    <property type="match status" value="1"/>
</dbReference>
<dbReference type="Proteomes" id="UP000193928">
    <property type="component" value="Unassembled WGS sequence"/>
</dbReference>
<dbReference type="GO" id="GO:0003824">
    <property type="term" value="F:catalytic activity"/>
    <property type="evidence" value="ECO:0007669"/>
    <property type="project" value="UniProtKB-ARBA"/>
</dbReference>
<evidence type="ECO:0008006" key="3">
    <source>
        <dbReference type="Google" id="ProtNLM"/>
    </source>
</evidence>
<dbReference type="NCBIfam" id="NF042431">
    <property type="entry name" value="EnCoAhydt_DpgB"/>
    <property type="match status" value="1"/>
</dbReference>
<proteinExistence type="predicted"/>
<dbReference type="Gene3D" id="3.90.226.10">
    <property type="entry name" value="2-enoyl-CoA Hydratase, Chain A, domain 1"/>
    <property type="match status" value="1"/>
</dbReference>
<dbReference type="InterPro" id="IPR053545">
    <property type="entry name" value="Enoyl-CoA_hydratase-like"/>
</dbReference>